<dbReference type="PROSITE" id="PS00134">
    <property type="entry name" value="TRYPSIN_HIS"/>
    <property type="match status" value="1"/>
</dbReference>
<reference evidence="11" key="1">
    <citation type="submission" date="2025-08" db="UniProtKB">
        <authorList>
            <consortium name="RefSeq"/>
        </authorList>
    </citation>
    <scope>IDENTIFICATION</scope>
    <source>
        <strain evidence="11">Ishihara</strain>
        <tissue evidence="11">Whole body</tissue>
    </source>
</reference>
<feature type="signal peptide" evidence="8">
    <location>
        <begin position="1"/>
        <end position="17"/>
    </location>
</feature>
<keyword evidence="10" id="KW-1185">Reference proteome</keyword>
<dbReference type="SMART" id="SM00020">
    <property type="entry name" value="Tryp_SPc"/>
    <property type="match status" value="1"/>
</dbReference>
<evidence type="ECO:0000256" key="5">
    <source>
        <dbReference type="ARBA" id="ARBA00023240"/>
    </source>
</evidence>
<evidence type="ECO:0000313" key="11">
    <source>
        <dbReference type="RefSeq" id="XP_022819080.1"/>
    </source>
</evidence>
<dbReference type="InterPro" id="IPR001314">
    <property type="entry name" value="Peptidase_S1A"/>
</dbReference>
<dbReference type="InterPro" id="IPR022700">
    <property type="entry name" value="CLIP"/>
</dbReference>
<dbReference type="PROSITE" id="PS50240">
    <property type="entry name" value="TRYPSIN_DOM"/>
    <property type="match status" value="1"/>
</dbReference>
<keyword evidence="3 8" id="KW-0732">Signal</keyword>
<keyword evidence="5" id="KW-1199">Hemostasis impairing toxin</keyword>
<protein>
    <submittedName>
        <fullName evidence="11">Serine protease snake-like</fullName>
    </submittedName>
</protein>
<dbReference type="Pfam" id="PF00089">
    <property type="entry name" value="Trypsin"/>
    <property type="match status" value="1"/>
</dbReference>
<dbReference type="InterPro" id="IPR043504">
    <property type="entry name" value="Peptidase_S1_PA_chymotrypsin"/>
</dbReference>
<evidence type="ECO:0000256" key="3">
    <source>
        <dbReference type="ARBA" id="ARBA00022729"/>
    </source>
</evidence>
<dbReference type="AlphaFoldDB" id="A0A9J7IQ12"/>
<dbReference type="SMART" id="SM00680">
    <property type="entry name" value="CLIP"/>
    <property type="match status" value="1"/>
</dbReference>
<dbReference type="RefSeq" id="XP_022819080.1">
    <property type="nucleotide sequence ID" value="XM_022963312.1"/>
</dbReference>
<gene>
    <name evidence="11" type="primary">LOC111351393</name>
</gene>
<dbReference type="PANTHER" id="PTHR24260">
    <property type="match status" value="1"/>
</dbReference>
<keyword evidence="7" id="KW-1205">Fibrinolytic toxin</keyword>
<dbReference type="OrthoDB" id="6755574at2759"/>
<feature type="chain" id="PRO_5039914760" evidence="8">
    <location>
        <begin position="18"/>
        <end position="375"/>
    </location>
</feature>
<dbReference type="Proteomes" id="UP000301870">
    <property type="component" value="Chromosome 13"/>
</dbReference>
<name>A0A9J7IQ12_SPOLT</name>
<evidence type="ECO:0000256" key="2">
    <source>
        <dbReference type="ARBA" id="ARBA00022656"/>
    </source>
</evidence>
<accession>A0A9J7IQ12</accession>
<organism evidence="10 11">
    <name type="scientific">Spodoptera litura</name>
    <name type="common">Asian cotton leafworm</name>
    <dbReference type="NCBI Taxonomy" id="69820"/>
    <lineage>
        <taxon>Eukaryota</taxon>
        <taxon>Metazoa</taxon>
        <taxon>Ecdysozoa</taxon>
        <taxon>Arthropoda</taxon>
        <taxon>Hexapoda</taxon>
        <taxon>Insecta</taxon>
        <taxon>Pterygota</taxon>
        <taxon>Neoptera</taxon>
        <taxon>Endopterygota</taxon>
        <taxon>Lepidoptera</taxon>
        <taxon>Glossata</taxon>
        <taxon>Ditrysia</taxon>
        <taxon>Noctuoidea</taxon>
        <taxon>Noctuidae</taxon>
        <taxon>Amphipyrinae</taxon>
        <taxon>Spodoptera</taxon>
    </lineage>
</organism>
<dbReference type="SUPFAM" id="SSF50494">
    <property type="entry name" value="Trypsin-like serine proteases"/>
    <property type="match status" value="1"/>
</dbReference>
<comment type="subcellular location">
    <subcellularLocation>
        <location evidence="1">Secreted</location>
        <location evidence="1">Extracellular space</location>
    </subcellularLocation>
</comment>
<dbReference type="FunFam" id="2.40.10.10:FF:000068">
    <property type="entry name" value="transmembrane protease serine 2"/>
    <property type="match status" value="1"/>
</dbReference>
<sequence length="375" mass="42673">MLRHYLIVCSVILNVFCELLNLHEGAKCKDGDALGLCVSIYKCQNAQFFLKTKQFPPICSFHGKDPIVCCTDCYIVDDIRQIVFNPGAGLLPLTGQKANDKCVSYVDELDYPCKSRGSFSRKLDHNFDCYRLRYTIGSNRRPYTESYFALLGYGEHQNTTEWRCAGTIVSENFILTAAHCLMLEKLGHVKYVAVGISNRMNATEWQKYDVKRVFPHPEYQAGLKYHDIALMETKTIKFSRQVLPACLHSDPEITGTDEAGVLIWSSTGEQQEELEVFSTYEFSEVQCSFYYPPHDELPLGFNASTQICYGDVKKPEDSCQSDSGGPLLYRRRAFHCTRLILGVMSIDRTCGPTYSSGMYTKVIQYIPWIESIVWP</sequence>
<evidence type="ECO:0000259" key="9">
    <source>
        <dbReference type="PROSITE" id="PS50240"/>
    </source>
</evidence>
<dbReference type="PRINTS" id="PR00722">
    <property type="entry name" value="CHYMOTRYPSIN"/>
</dbReference>
<dbReference type="GO" id="GO:0006508">
    <property type="term" value="P:proteolysis"/>
    <property type="evidence" value="ECO:0007669"/>
    <property type="project" value="InterPro"/>
</dbReference>
<dbReference type="CDD" id="cd00190">
    <property type="entry name" value="Tryp_SPc"/>
    <property type="match status" value="1"/>
</dbReference>
<evidence type="ECO:0000313" key="10">
    <source>
        <dbReference type="Proteomes" id="UP000301870"/>
    </source>
</evidence>
<evidence type="ECO:0000256" key="6">
    <source>
        <dbReference type="ARBA" id="ARBA00055534"/>
    </source>
</evidence>
<dbReference type="GO" id="GO:0090729">
    <property type="term" value="F:toxin activity"/>
    <property type="evidence" value="ECO:0007669"/>
    <property type="project" value="UniProtKB-KW"/>
</dbReference>
<feature type="domain" description="Peptidase S1" evidence="9">
    <location>
        <begin position="135"/>
        <end position="374"/>
    </location>
</feature>
<dbReference type="InterPro" id="IPR051333">
    <property type="entry name" value="CLIP_Serine_Protease"/>
</dbReference>
<evidence type="ECO:0000256" key="7">
    <source>
        <dbReference type="ARBA" id="ARBA00084094"/>
    </source>
</evidence>
<dbReference type="KEGG" id="sliu:111351393"/>
<keyword evidence="4" id="KW-1015">Disulfide bond</keyword>
<dbReference type="InterPro" id="IPR018114">
    <property type="entry name" value="TRYPSIN_HIS"/>
</dbReference>
<dbReference type="GeneID" id="111351393"/>
<proteinExistence type="predicted"/>
<evidence type="ECO:0000256" key="1">
    <source>
        <dbReference type="ARBA" id="ARBA00004239"/>
    </source>
</evidence>
<evidence type="ECO:0000256" key="8">
    <source>
        <dbReference type="SAM" id="SignalP"/>
    </source>
</evidence>
<dbReference type="PANTHER" id="PTHR24260:SF147">
    <property type="entry name" value="EG:BACR7A4.3 PROTEIN-RELATED"/>
    <property type="match status" value="1"/>
</dbReference>
<dbReference type="GO" id="GO:0004252">
    <property type="term" value="F:serine-type endopeptidase activity"/>
    <property type="evidence" value="ECO:0007669"/>
    <property type="project" value="InterPro"/>
</dbReference>
<dbReference type="GO" id="GO:0005576">
    <property type="term" value="C:extracellular region"/>
    <property type="evidence" value="ECO:0007669"/>
    <property type="project" value="UniProtKB-SubCell"/>
</dbReference>
<dbReference type="InterPro" id="IPR009003">
    <property type="entry name" value="Peptidase_S1_PA"/>
</dbReference>
<comment type="function">
    <text evidence="6">Fibrinolytic activity; shows preferential cleavage of Arg-Gly bonds in all three fibrinogen chains. Contact with the caterpillars causes severe bleeding, due the anticoagulant effect of the protein.</text>
</comment>
<evidence type="ECO:0000256" key="4">
    <source>
        <dbReference type="ARBA" id="ARBA00023157"/>
    </source>
</evidence>
<dbReference type="InterPro" id="IPR001254">
    <property type="entry name" value="Trypsin_dom"/>
</dbReference>
<dbReference type="Gene3D" id="2.40.10.10">
    <property type="entry name" value="Trypsin-like serine proteases"/>
    <property type="match status" value="1"/>
</dbReference>
<keyword evidence="2" id="KW-0800">Toxin</keyword>